<keyword evidence="4" id="KW-0573">Peptidoglycan synthesis</keyword>
<keyword evidence="2" id="KW-0808">Transferase</keyword>
<dbReference type="PROSITE" id="PS51191">
    <property type="entry name" value="FEMABX"/>
    <property type="match status" value="1"/>
</dbReference>
<proteinExistence type="inferred from homology"/>
<sequence>MHSDIFSSSSSDNAVEGDLLHGCQDVDLSIMAADPEMWDRFVANAVGGDIVQTAAWARTKEGGGWQCYPVIAWGDGKILGGAQMLVRRLGPFATIAYIARGPLLVDPTSCTLAVQLLDALEHVANLQHVWHLIIQPPEGGDVIAQELKARGYTADAICVAPPATLRVDLTMDLDQILARMSSSRRRNVRQAETRGLNVRFVGHEAIATFHALHKATALRQGFRPVSRSYLKRQWEVLASRGLVFILMAYHKGLPLAAMWLTAFGDTITYRLAGWTGEGSSLQPGVACHWAAIKWGKERGYRWYDLGGIDRDLAALIAAELPLPLASSSSPAGFKLAFGGYPVLLPPAYQIGLRPAGRVMASILRSSCRRHPIVRTIIGSIRGR</sequence>
<dbReference type="RefSeq" id="WP_418157589.1">
    <property type="nucleotide sequence ID" value="NZ_JBBLZC010000001.1"/>
</dbReference>
<accession>A0ABU8XKL0</accession>
<evidence type="ECO:0000256" key="3">
    <source>
        <dbReference type="ARBA" id="ARBA00022960"/>
    </source>
</evidence>
<organism evidence="8 9">
    <name type="scientific">Benzoatithermus flavus</name>
    <dbReference type="NCBI Taxonomy" id="3108223"/>
    <lineage>
        <taxon>Bacteria</taxon>
        <taxon>Pseudomonadati</taxon>
        <taxon>Pseudomonadota</taxon>
        <taxon>Alphaproteobacteria</taxon>
        <taxon>Geminicoccales</taxon>
        <taxon>Geminicoccaceae</taxon>
        <taxon>Benzoatithermus</taxon>
    </lineage>
</organism>
<evidence type="ECO:0000256" key="4">
    <source>
        <dbReference type="ARBA" id="ARBA00022984"/>
    </source>
</evidence>
<comment type="caution">
    <text evidence="8">The sequence shown here is derived from an EMBL/GenBank/DDBJ whole genome shotgun (WGS) entry which is preliminary data.</text>
</comment>
<gene>
    <name evidence="8" type="ORF">U1T56_01145</name>
</gene>
<evidence type="ECO:0000256" key="5">
    <source>
        <dbReference type="ARBA" id="ARBA00023315"/>
    </source>
</evidence>
<evidence type="ECO:0000313" key="9">
    <source>
        <dbReference type="Proteomes" id="UP001375743"/>
    </source>
</evidence>
<dbReference type="Pfam" id="PF02388">
    <property type="entry name" value="FemAB"/>
    <property type="match status" value="1"/>
</dbReference>
<dbReference type="InterPro" id="IPR016181">
    <property type="entry name" value="Acyl_CoA_acyltransferase"/>
</dbReference>
<dbReference type="InterPro" id="IPR050644">
    <property type="entry name" value="PG_Glycine_Bridge_Synth"/>
</dbReference>
<keyword evidence="9" id="KW-1185">Reference proteome</keyword>
<dbReference type="PANTHER" id="PTHR36174:SF1">
    <property type="entry name" value="LIPID II:GLYCINE GLYCYLTRANSFERASE"/>
    <property type="match status" value="1"/>
</dbReference>
<evidence type="ECO:0000256" key="6">
    <source>
        <dbReference type="ARBA" id="ARBA00023316"/>
    </source>
</evidence>
<dbReference type="InterPro" id="IPR038740">
    <property type="entry name" value="BioF2-like_GNAT_dom"/>
</dbReference>
<feature type="domain" description="BioF2-like acetyltransferase" evidence="7">
    <location>
        <begin position="184"/>
        <end position="309"/>
    </location>
</feature>
<dbReference type="Gene3D" id="3.40.630.30">
    <property type="match status" value="2"/>
</dbReference>
<dbReference type="Proteomes" id="UP001375743">
    <property type="component" value="Unassembled WGS sequence"/>
</dbReference>
<evidence type="ECO:0000256" key="2">
    <source>
        <dbReference type="ARBA" id="ARBA00022679"/>
    </source>
</evidence>
<comment type="similarity">
    <text evidence="1">Belongs to the FemABX family.</text>
</comment>
<name>A0ABU8XKL0_9PROT</name>
<keyword evidence="3" id="KW-0133">Cell shape</keyword>
<protein>
    <submittedName>
        <fullName evidence="8">Peptidoglycan bridge formation glycyltransferase FemA/FemB family protein</fullName>
    </submittedName>
</protein>
<evidence type="ECO:0000313" key="8">
    <source>
        <dbReference type="EMBL" id="MEK0081741.1"/>
    </source>
</evidence>
<evidence type="ECO:0000259" key="7">
    <source>
        <dbReference type="Pfam" id="PF13480"/>
    </source>
</evidence>
<keyword evidence="6" id="KW-0961">Cell wall biogenesis/degradation</keyword>
<dbReference type="Pfam" id="PF13480">
    <property type="entry name" value="Acetyltransf_6"/>
    <property type="match status" value="1"/>
</dbReference>
<evidence type="ECO:0000256" key="1">
    <source>
        <dbReference type="ARBA" id="ARBA00009943"/>
    </source>
</evidence>
<dbReference type="InterPro" id="IPR003447">
    <property type="entry name" value="FEMABX"/>
</dbReference>
<dbReference type="PANTHER" id="PTHR36174">
    <property type="entry name" value="LIPID II:GLYCINE GLYCYLTRANSFERASE"/>
    <property type="match status" value="1"/>
</dbReference>
<dbReference type="SUPFAM" id="SSF55729">
    <property type="entry name" value="Acyl-CoA N-acyltransferases (Nat)"/>
    <property type="match status" value="2"/>
</dbReference>
<keyword evidence="5" id="KW-0012">Acyltransferase</keyword>
<reference evidence="8 9" key="1">
    <citation type="submission" date="2024-01" db="EMBL/GenBank/DDBJ databases">
        <title>Multi-omics insights into the function and evolution of sodium benzoate biodegradation pathways in Benzoatithermus flavus gen. nov., sp. nov. from hot spring.</title>
        <authorList>
            <person name="Hu C.-J."/>
            <person name="Li W.-J."/>
        </authorList>
    </citation>
    <scope>NUCLEOTIDE SEQUENCE [LARGE SCALE GENOMIC DNA]</scope>
    <source>
        <strain evidence="8 9">SYSU G07066</strain>
    </source>
</reference>
<dbReference type="EMBL" id="JBBLZC010000001">
    <property type="protein sequence ID" value="MEK0081741.1"/>
    <property type="molecule type" value="Genomic_DNA"/>
</dbReference>